<dbReference type="SUPFAM" id="SSF53041">
    <property type="entry name" value="Resolvase-like"/>
    <property type="match status" value="1"/>
</dbReference>
<dbReference type="PROSITE" id="PS51737">
    <property type="entry name" value="RECOMBINASE_DNA_BIND"/>
    <property type="match status" value="1"/>
</dbReference>
<dbReference type="InterPro" id="IPR036162">
    <property type="entry name" value="Resolvase-like_N_sf"/>
</dbReference>
<dbReference type="GO" id="GO:0003677">
    <property type="term" value="F:DNA binding"/>
    <property type="evidence" value="ECO:0007669"/>
    <property type="project" value="InterPro"/>
</dbReference>
<feature type="domain" description="Resolvase/invertase-type recombinase catalytic" evidence="2">
    <location>
        <begin position="25"/>
        <end position="173"/>
    </location>
</feature>
<dbReference type="InterPro" id="IPR038109">
    <property type="entry name" value="DNA_bind_recomb_sf"/>
</dbReference>
<dbReference type="InterPro" id="IPR050639">
    <property type="entry name" value="SSR_resolvase"/>
</dbReference>
<dbReference type="RefSeq" id="WP_243650520.1">
    <property type="nucleotide sequence ID" value="NZ_DAIMLW010000085.1"/>
</dbReference>
<dbReference type="PANTHER" id="PTHR30461">
    <property type="entry name" value="DNA-INVERTASE FROM LAMBDOID PROPHAGE"/>
    <property type="match status" value="1"/>
</dbReference>
<dbReference type="Pfam" id="PF00239">
    <property type="entry name" value="Resolvase"/>
    <property type="match status" value="1"/>
</dbReference>
<dbReference type="EMBL" id="SLUI01000006">
    <property type="protein sequence ID" value="TCL37274.1"/>
    <property type="molecule type" value="Genomic_DNA"/>
</dbReference>
<dbReference type="Proteomes" id="UP000295063">
    <property type="component" value="Unassembled WGS sequence"/>
</dbReference>
<protein>
    <submittedName>
        <fullName evidence="4">DNA invertase Pin-like site-specific DNA recombinase</fullName>
    </submittedName>
</protein>
<gene>
    <name evidence="4" type="ORF">EV210_106143</name>
</gene>
<dbReference type="Pfam" id="PF07508">
    <property type="entry name" value="Recombinase"/>
    <property type="match status" value="1"/>
</dbReference>
<dbReference type="Gene3D" id="3.90.1750.20">
    <property type="entry name" value="Putative Large Serine Recombinase, Chain B, Domain 2"/>
    <property type="match status" value="1"/>
</dbReference>
<dbReference type="Pfam" id="PF13408">
    <property type="entry name" value="Zn_ribbon_recom"/>
    <property type="match status" value="1"/>
</dbReference>
<name>A0A4R1Q638_9FIRM</name>
<dbReference type="CDD" id="cd00338">
    <property type="entry name" value="Ser_Recombinase"/>
    <property type="match status" value="1"/>
</dbReference>
<organism evidence="4 5">
    <name type="scientific">Anaerospora hongkongensis</name>
    <dbReference type="NCBI Taxonomy" id="244830"/>
    <lineage>
        <taxon>Bacteria</taxon>
        <taxon>Bacillati</taxon>
        <taxon>Bacillota</taxon>
        <taxon>Negativicutes</taxon>
        <taxon>Selenomonadales</taxon>
        <taxon>Sporomusaceae</taxon>
        <taxon>Anaerospora</taxon>
    </lineage>
</organism>
<evidence type="ECO:0000313" key="4">
    <source>
        <dbReference type="EMBL" id="TCL37274.1"/>
    </source>
</evidence>
<comment type="caution">
    <text evidence="4">The sequence shown here is derived from an EMBL/GenBank/DDBJ whole genome shotgun (WGS) entry which is preliminary data.</text>
</comment>
<reference evidence="4 5" key="1">
    <citation type="submission" date="2019-03" db="EMBL/GenBank/DDBJ databases">
        <title>Genomic Encyclopedia of Type Strains, Phase IV (KMG-IV): sequencing the most valuable type-strain genomes for metagenomic binning, comparative biology and taxonomic classification.</title>
        <authorList>
            <person name="Goeker M."/>
        </authorList>
    </citation>
    <scope>NUCLEOTIDE SEQUENCE [LARGE SCALE GENOMIC DNA]</scope>
    <source>
        <strain evidence="4 5">DSM 15969</strain>
    </source>
</reference>
<proteinExistence type="predicted"/>
<dbReference type="PROSITE" id="PS51736">
    <property type="entry name" value="RECOMBINASES_3"/>
    <property type="match status" value="1"/>
</dbReference>
<feature type="coiled-coil region" evidence="1">
    <location>
        <begin position="444"/>
        <end position="471"/>
    </location>
</feature>
<dbReference type="InterPro" id="IPR011109">
    <property type="entry name" value="DNA_bind_recombinase_dom"/>
</dbReference>
<dbReference type="PANTHER" id="PTHR30461:SF23">
    <property type="entry name" value="DNA RECOMBINASE-RELATED"/>
    <property type="match status" value="1"/>
</dbReference>
<dbReference type="InterPro" id="IPR025827">
    <property type="entry name" value="Zn_ribbon_recom_dom"/>
</dbReference>
<accession>A0A4R1Q638</accession>
<dbReference type="SMART" id="SM00857">
    <property type="entry name" value="Resolvase"/>
    <property type="match status" value="1"/>
</dbReference>
<dbReference type="Gene3D" id="3.40.50.1390">
    <property type="entry name" value="Resolvase, N-terminal catalytic domain"/>
    <property type="match status" value="1"/>
</dbReference>
<keyword evidence="1" id="KW-0175">Coiled coil</keyword>
<dbReference type="AlphaFoldDB" id="A0A4R1Q638"/>
<evidence type="ECO:0000256" key="1">
    <source>
        <dbReference type="SAM" id="Coils"/>
    </source>
</evidence>
<evidence type="ECO:0000259" key="3">
    <source>
        <dbReference type="PROSITE" id="PS51737"/>
    </source>
</evidence>
<dbReference type="InterPro" id="IPR006119">
    <property type="entry name" value="Resolv_N"/>
</dbReference>
<feature type="domain" description="Recombinase" evidence="3">
    <location>
        <begin position="182"/>
        <end position="308"/>
    </location>
</feature>
<keyword evidence="5" id="KW-1185">Reference proteome</keyword>
<dbReference type="GO" id="GO:0000150">
    <property type="term" value="F:DNA strand exchange activity"/>
    <property type="evidence" value="ECO:0007669"/>
    <property type="project" value="InterPro"/>
</dbReference>
<sequence length="543" mass="61898">MKKVLTIFPKTNAAMSEAPLGAKLKVCAYCRVSSASSEQMDSYENQVAYYTGYIQQKSEWDFAGIYADGGITGTKKEGRTEFNRMVRDAQAGQINLIITKSISRFVRNTADCLEIVRYLKELGVAVFFERENINTLSAESELLMTVLASIAQEESRSTSENIKWAYRKKFEKGKVVVISSRFLGYDLDENGQLQVNPAEARIVKLIFREYIAGKGTEAIADLLTAMNIRTVTGSAKWQASVVRGILTNEKYCGDLVQQKTFTEDHLTHRKRKNRGELPMYRVQNNHEAIITREEFDLVQQLMAERAAQYGNLPGDRVKYLNRYAFSGKLVCDHCGATFTRRSWNCNGPTKQIVWQCRTYFKEGKAACSMKAVDDITLKAVFVRAFNKLYKHKDTLLKRFLDNVEKGLRIESIGGHDRKLELAIERVGEQMKALIRRQIKDSSETLEFQTEYDGLKQQLEKLRNQKNELSGDDSRLAEVKARTQEIASVLEGQVYIMEEFDEEICSALVERVKVLTPTHLVFELKNGLAIEQQFIKERGIHGLQ</sequence>
<evidence type="ECO:0000313" key="5">
    <source>
        <dbReference type="Proteomes" id="UP000295063"/>
    </source>
</evidence>
<evidence type="ECO:0000259" key="2">
    <source>
        <dbReference type="PROSITE" id="PS51736"/>
    </source>
</evidence>